<sequence length="162" mass="17340">MFRKFAAMTATALLLGGTAMAQDTLTVKDVMVEADLTAVSNEKAAAYWANLPADLEAAIAAKVSEQLAEDGTSISVDISEVELSSGFEEAAGLADTRLVGQVRMDNEANPSRFSVFELTVDVNQAMPVLPEGVTMDEVLADTERFYQVMIDAFAQAVVDRLV</sequence>
<dbReference type="Proteomes" id="UP000648908">
    <property type="component" value="Unassembled WGS sequence"/>
</dbReference>
<protein>
    <submittedName>
        <fullName evidence="2">Uncharacterized protein</fullName>
    </submittedName>
</protein>
<keyword evidence="1" id="KW-0732">Signal</keyword>
<dbReference type="AlphaFoldDB" id="A0A8K0V5C7"/>
<dbReference type="RefSeq" id="WP_202686305.1">
    <property type="nucleotide sequence ID" value="NZ_JAESVN010000001.1"/>
</dbReference>
<evidence type="ECO:0000313" key="2">
    <source>
        <dbReference type="EMBL" id="MBL4915727.1"/>
    </source>
</evidence>
<feature type="signal peptide" evidence="1">
    <location>
        <begin position="1"/>
        <end position="21"/>
    </location>
</feature>
<name>A0A8K0V5C7_9RHOB</name>
<evidence type="ECO:0000256" key="1">
    <source>
        <dbReference type="SAM" id="SignalP"/>
    </source>
</evidence>
<organism evidence="2 3">
    <name type="scientific">Szabonella alba</name>
    <dbReference type="NCBI Taxonomy" id="2804194"/>
    <lineage>
        <taxon>Bacteria</taxon>
        <taxon>Pseudomonadati</taxon>
        <taxon>Pseudomonadota</taxon>
        <taxon>Alphaproteobacteria</taxon>
        <taxon>Rhodobacterales</taxon>
        <taxon>Paracoccaceae</taxon>
        <taxon>Szabonella</taxon>
    </lineage>
</organism>
<keyword evidence="3" id="KW-1185">Reference proteome</keyword>
<reference evidence="2" key="1">
    <citation type="submission" date="2021-01" db="EMBL/GenBank/DDBJ databases">
        <title>Tabrizicola alba sp. nov. a motile alkaliphilic bacterium isolated from a soda lake.</title>
        <authorList>
            <person name="Szuroczki S."/>
            <person name="Abbaszade G."/>
            <person name="Schumann P."/>
            <person name="Toth E."/>
        </authorList>
    </citation>
    <scope>NUCLEOTIDE SEQUENCE</scope>
    <source>
        <strain evidence="2">DMG-N-6</strain>
    </source>
</reference>
<evidence type="ECO:0000313" key="3">
    <source>
        <dbReference type="Proteomes" id="UP000648908"/>
    </source>
</evidence>
<proteinExistence type="predicted"/>
<comment type="caution">
    <text evidence="2">The sequence shown here is derived from an EMBL/GenBank/DDBJ whole genome shotgun (WGS) entry which is preliminary data.</text>
</comment>
<accession>A0A8K0V5C7</accession>
<gene>
    <name evidence="2" type="ORF">JL811_00715</name>
</gene>
<dbReference type="EMBL" id="JAESVN010000001">
    <property type="protein sequence ID" value="MBL4915727.1"/>
    <property type="molecule type" value="Genomic_DNA"/>
</dbReference>
<feature type="chain" id="PRO_5035432241" evidence="1">
    <location>
        <begin position="22"/>
        <end position="162"/>
    </location>
</feature>